<keyword evidence="6 8" id="KW-1133">Transmembrane helix</keyword>
<accession>A0A3M0A250</accession>
<dbReference type="RefSeq" id="WP_121877535.1">
    <property type="nucleotide sequence ID" value="NZ_REFJ01000005.1"/>
</dbReference>
<keyword evidence="10" id="KW-1185">Reference proteome</keyword>
<organism evidence="9 10">
    <name type="scientific">Umboniibacter marinipuniceus</name>
    <dbReference type="NCBI Taxonomy" id="569599"/>
    <lineage>
        <taxon>Bacteria</taxon>
        <taxon>Pseudomonadati</taxon>
        <taxon>Pseudomonadota</taxon>
        <taxon>Gammaproteobacteria</taxon>
        <taxon>Cellvibrionales</taxon>
        <taxon>Cellvibrionaceae</taxon>
        <taxon>Umboniibacter</taxon>
    </lineage>
</organism>
<keyword evidence="5 8" id="KW-0812">Transmembrane</keyword>
<feature type="transmembrane region" description="Helical" evidence="8">
    <location>
        <begin position="228"/>
        <end position="247"/>
    </location>
</feature>
<comment type="caution">
    <text evidence="9">The sequence shown here is derived from an EMBL/GenBank/DDBJ whole genome shotgun (WGS) entry which is preliminary data.</text>
</comment>
<dbReference type="Pfam" id="PF01925">
    <property type="entry name" value="TauE"/>
    <property type="match status" value="1"/>
</dbReference>
<dbReference type="InterPro" id="IPR052017">
    <property type="entry name" value="TSUP"/>
</dbReference>
<evidence type="ECO:0000256" key="3">
    <source>
        <dbReference type="ARBA" id="ARBA00022448"/>
    </source>
</evidence>
<feature type="transmembrane region" description="Helical" evidence="8">
    <location>
        <begin position="171"/>
        <end position="192"/>
    </location>
</feature>
<dbReference type="AlphaFoldDB" id="A0A3M0A250"/>
<feature type="transmembrane region" description="Helical" evidence="8">
    <location>
        <begin position="39"/>
        <end position="57"/>
    </location>
</feature>
<dbReference type="EMBL" id="REFJ01000005">
    <property type="protein sequence ID" value="RMA78900.1"/>
    <property type="molecule type" value="Genomic_DNA"/>
</dbReference>
<evidence type="ECO:0000313" key="9">
    <source>
        <dbReference type="EMBL" id="RMA78900.1"/>
    </source>
</evidence>
<gene>
    <name evidence="9" type="ORF">DFR27_2240</name>
</gene>
<feature type="transmembrane region" description="Helical" evidence="8">
    <location>
        <begin position="69"/>
        <end position="89"/>
    </location>
</feature>
<feature type="transmembrane region" description="Helical" evidence="8">
    <location>
        <begin position="139"/>
        <end position="159"/>
    </location>
</feature>
<evidence type="ECO:0000256" key="8">
    <source>
        <dbReference type="RuleBase" id="RU363041"/>
    </source>
</evidence>
<evidence type="ECO:0000256" key="7">
    <source>
        <dbReference type="ARBA" id="ARBA00023136"/>
    </source>
</evidence>
<dbReference type="OrthoDB" id="7843147at2"/>
<dbReference type="Proteomes" id="UP000267187">
    <property type="component" value="Unassembled WGS sequence"/>
</dbReference>
<protein>
    <recommendedName>
        <fullName evidence="8">Probable membrane transporter protein</fullName>
    </recommendedName>
</protein>
<dbReference type="PANTHER" id="PTHR30269">
    <property type="entry name" value="TRANSMEMBRANE PROTEIN YFCA"/>
    <property type="match status" value="1"/>
</dbReference>
<evidence type="ECO:0000256" key="4">
    <source>
        <dbReference type="ARBA" id="ARBA00022475"/>
    </source>
</evidence>
<sequence>MPVEVILAVIVFGAFAVGAMTGFGSVVLALSLGALITDIPSLVVILVPLTLVMNLPLAWRNRTHINWRLLFRIILPLMLGGMAIGYWLPQFFEEQFLKIGFACFILLLSGQALIKIKRSLSPRSKEVSSASLPSKRQPYVIGIAGIIHGMYATGGPLLVYALAKANHGKAVFRATLVVVWLSLNSVLTLAYLIDGRLIAQSASIVLLAPAVLAGAWVGNWLHHRVDEARFLQLVYGLLIIVALILIVQSL</sequence>
<reference evidence="9 10" key="1">
    <citation type="submission" date="2018-10" db="EMBL/GenBank/DDBJ databases">
        <title>Genomic Encyclopedia of Type Strains, Phase IV (KMG-IV): sequencing the most valuable type-strain genomes for metagenomic binning, comparative biology and taxonomic classification.</title>
        <authorList>
            <person name="Goeker M."/>
        </authorList>
    </citation>
    <scope>NUCLEOTIDE SEQUENCE [LARGE SCALE GENOMIC DNA]</scope>
    <source>
        <strain evidence="9 10">DSM 25080</strain>
    </source>
</reference>
<proteinExistence type="inferred from homology"/>
<comment type="similarity">
    <text evidence="2 8">Belongs to the 4-toluene sulfonate uptake permease (TSUP) (TC 2.A.102) family.</text>
</comment>
<dbReference type="GO" id="GO:0005886">
    <property type="term" value="C:plasma membrane"/>
    <property type="evidence" value="ECO:0007669"/>
    <property type="project" value="UniProtKB-SubCell"/>
</dbReference>
<comment type="subcellular location">
    <subcellularLocation>
        <location evidence="1 8">Cell membrane</location>
        <topology evidence="1 8">Multi-pass membrane protein</topology>
    </subcellularLocation>
</comment>
<keyword evidence="7 8" id="KW-0472">Membrane</keyword>
<dbReference type="InterPro" id="IPR002781">
    <property type="entry name" value="TM_pro_TauE-like"/>
</dbReference>
<evidence type="ECO:0000256" key="1">
    <source>
        <dbReference type="ARBA" id="ARBA00004651"/>
    </source>
</evidence>
<evidence type="ECO:0000256" key="5">
    <source>
        <dbReference type="ARBA" id="ARBA00022692"/>
    </source>
</evidence>
<keyword evidence="3" id="KW-0813">Transport</keyword>
<name>A0A3M0A250_9GAMM</name>
<keyword evidence="4 8" id="KW-1003">Cell membrane</keyword>
<dbReference type="PANTHER" id="PTHR30269:SF38">
    <property type="entry name" value="SULFITE EXPORTER TAUE_SAFE"/>
    <property type="match status" value="1"/>
</dbReference>
<evidence type="ECO:0000313" key="10">
    <source>
        <dbReference type="Proteomes" id="UP000267187"/>
    </source>
</evidence>
<evidence type="ECO:0000256" key="6">
    <source>
        <dbReference type="ARBA" id="ARBA00022989"/>
    </source>
</evidence>
<evidence type="ECO:0000256" key="2">
    <source>
        <dbReference type="ARBA" id="ARBA00009142"/>
    </source>
</evidence>
<feature type="transmembrane region" description="Helical" evidence="8">
    <location>
        <begin position="204"/>
        <end position="222"/>
    </location>
</feature>